<dbReference type="KEGG" id="cyj:Cyan7822_6925"/>
<dbReference type="InterPro" id="IPR000305">
    <property type="entry name" value="GIY-YIG_endonuc"/>
</dbReference>
<organism evidence="2 3">
    <name type="scientific">Gloeothece verrucosa (strain PCC 7822)</name>
    <name type="common">Cyanothece sp. (strain PCC 7822)</name>
    <dbReference type="NCBI Taxonomy" id="497965"/>
    <lineage>
        <taxon>Bacteria</taxon>
        <taxon>Bacillati</taxon>
        <taxon>Cyanobacteriota</taxon>
        <taxon>Cyanophyceae</taxon>
        <taxon>Oscillatoriophycideae</taxon>
        <taxon>Chroococcales</taxon>
        <taxon>Aphanothecaceae</taxon>
        <taxon>Gloeothece</taxon>
        <taxon>Gloeothece verrucosa</taxon>
    </lineage>
</organism>
<dbReference type="OrthoDB" id="7159537at2"/>
<feature type="domain" description="GIY-YIG" evidence="1">
    <location>
        <begin position="26"/>
        <end position="58"/>
    </location>
</feature>
<dbReference type="Proteomes" id="UP000008206">
    <property type="component" value="Plasmid Cy782203"/>
</dbReference>
<gene>
    <name evidence="2" type="ordered locus">Cyan7822_6925</name>
</gene>
<evidence type="ECO:0000313" key="3">
    <source>
        <dbReference type="Proteomes" id="UP000008206"/>
    </source>
</evidence>
<dbReference type="InterPro" id="IPR035901">
    <property type="entry name" value="GIY-YIG_endonuc_sf"/>
</dbReference>
<keyword evidence="2" id="KW-0378">Hydrolase</keyword>
<evidence type="ECO:0000259" key="1">
    <source>
        <dbReference type="Pfam" id="PF01541"/>
    </source>
</evidence>
<keyword evidence="2" id="KW-0614">Plasmid</keyword>
<dbReference type="Pfam" id="PF01541">
    <property type="entry name" value="GIY-YIG"/>
    <property type="match status" value="1"/>
</dbReference>
<sequence length="62" mass="7020">MMNNKVYLLHYKSPIGNLSNPKGQAQHYLGFTTDLETRLTDHQLGKGAKITAAFALKKYRLI</sequence>
<geneLocation type="plasmid" evidence="2 3">
    <name>Cy782203</name>
</geneLocation>
<name>E0UNN6_GLOV7</name>
<accession>E0UNN6</accession>
<dbReference type="AlphaFoldDB" id="E0UNN6"/>
<keyword evidence="2" id="KW-0540">Nuclease</keyword>
<dbReference type="HOGENOM" id="CLU_2896570_0_0_3"/>
<dbReference type="EMBL" id="CP002201">
    <property type="protein sequence ID" value="ADN18566.1"/>
    <property type="molecule type" value="Genomic_DNA"/>
</dbReference>
<evidence type="ECO:0000313" key="2">
    <source>
        <dbReference type="EMBL" id="ADN18566.1"/>
    </source>
</evidence>
<keyword evidence="3" id="KW-1185">Reference proteome</keyword>
<keyword evidence="2" id="KW-0255">Endonuclease</keyword>
<dbReference type="RefSeq" id="WP_013325691.1">
    <property type="nucleotide sequence ID" value="NC_014502.1"/>
</dbReference>
<protein>
    <submittedName>
        <fullName evidence="2">Endonuclease</fullName>
    </submittedName>
</protein>
<dbReference type="Gene3D" id="3.40.1440.10">
    <property type="entry name" value="GIY-YIG endonuclease"/>
    <property type="match status" value="1"/>
</dbReference>
<reference evidence="3" key="1">
    <citation type="journal article" date="2011" name="MBio">
        <title>Novel metabolic attributes of the genus Cyanothece, comprising a group of unicellular nitrogen-fixing Cyanobacteria.</title>
        <authorList>
            <person name="Bandyopadhyay A."/>
            <person name="Elvitigala T."/>
            <person name="Welsh E."/>
            <person name="Stockel J."/>
            <person name="Liberton M."/>
            <person name="Min H."/>
            <person name="Sherman L.A."/>
            <person name="Pakrasi H.B."/>
        </authorList>
    </citation>
    <scope>NUCLEOTIDE SEQUENCE [LARGE SCALE GENOMIC DNA]</scope>
    <source>
        <strain evidence="3">PCC 7822</strain>
        <plasmid evidence="3">Cy782203</plasmid>
    </source>
</reference>
<dbReference type="GO" id="GO:0004519">
    <property type="term" value="F:endonuclease activity"/>
    <property type="evidence" value="ECO:0007669"/>
    <property type="project" value="UniProtKB-KW"/>
</dbReference>
<proteinExistence type="predicted"/>